<dbReference type="EMBL" id="DVHM01000174">
    <property type="protein sequence ID" value="HIR71613.1"/>
    <property type="molecule type" value="Genomic_DNA"/>
</dbReference>
<evidence type="ECO:0000313" key="3">
    <source>
        <dbReference type="EMBL" id="HIR71613.1"/>
    </source>
</evidence>
<organism evidence="3 4">
    <name type="scientific">Candidatus Pullilachnospira gallistercoris</name>
    <dbReference type="NCBI Taxonomy" id="2840911"/>
    <lineage>
        <taxon>Bacteria</taxon>
        <taxon>Bacillati</taxon>
        <taxon>Bacillota</taxon>
        <taxon>Clostridia</taxon>
        <taxon>Lachnospirales</taxon>
        <taxon>Lachnospiraceae</taxon>
        <taxon>Lachnospiraceae incertae sedis</taxon>
        <taxon>Candidatus Pullilachnospira</taxon>
    </lineage>
</organism>
<reference evidence="3" key="2">
    <citation type="journal article" date="2021" name="PeerJ">
        <title>Extensive microbial diversity within the chicken gut microbiome revealed by metagenomics and culture.</title>
        <authorList>
            <person name="Gilroy R."/>
            <person name="Ravi A."/>
            <person name="Getino M."/>
            <person name="Pursley I."/>
            <person name="Horton D.L."/>
            <person name="Alikhan N.F."/>
            <person name="Baker D."/>
            <person name="Gharbi K."/>
            <person name="Hall N."/>
            <person name="Watson M."/>
            <person name="Adriaenssens E.M."/>
            <person name="Foster-Nyarko E."/>
            <person name="Jarju S."/>
            <person name="Secka A."/>
            <person name="Antonio M."/>
            <person name="Oren A."/>
            <person name="Chaudhuri R.R."/>
            <person name="La Ragione R."/>
            <person name="Hildebrand F."/>
            <person name="Pallen M.J."/>
        </authorList>
    </citation>
    <scope>NUCLEOTIDE SEQUENCE</scope>
    <source>
        <strain evidence="3">ChiSjej5B23-6657</strain>
    </source>
</reference>
<dbReference type="PANTHER" id="PTHR48081:SF8">
    <property type="entry name" value="ALPHA_BETA HYDROLASE FOLD-3 DOMAIN-CONTAINING PROTEIN-RELATED"/>
    <property type="match status" value="1"/>
</dbReference>
<keyword evidence="1 3" id="KW-0378">Hydrolase</keyword>
<evidence type="ECO:0000259" key="2">
    <source>
        <dbReference type="Pfam" id="PF07859"/>
    </source>
</evidence>
<feature type="domain" description="Alpha/beta hydrolase fold-3" evidence="2">
    <location>
        <begin position="86"/>
        <end position="294"/>
    </location>
</feature>
<dbReference type="Proteomes" id="UP000823912">
    <property type="component" value="Unassembled WGS sequence"/>
</dbReference>
<reference evidence="3" key="1">
    <citation type="submission" date="2020-10" db="EMBL/GenBank/DDBJ databases">
        <authorList>
            <person name="Gilroy R."/>
        </authorList>
    </citation>
    <scope>NUCLEOTIDE SEQUENCE</scope>
    <source>
        <strain evidence="3">ChiSjej5B23-6657</strain>
    </source>
</reference>
<dbReference type="PANTHER" id="PTHR48081">
    <property type="entry name" value="AB HYDROLASE SUPERFAMILY PROTEIN C4A8.06C"/>
    <property type="match status" value="1"/>
</dbReference>
<dbReference type="InterPro" id="IPR050300">
    <property type="entry name" value="GDXG_lipolytic_enzyme"/>
</dbReference>
<protein>
    <submittedName>
        <fullName evidence="3">Alpha/beta hydrolase fold domain-containing protein</fullName>
    </submittedName>
</protein>
<proteinExistence type="predicted"/>
<sequence length="320" mass="36248">MPSIQARMLNKIFQKMPKDPPGVEHDFVAEREQNARRKPPKLPRNVSLEEMDFDGISGEILRPVLGEKERFEGNTDDLSEPVQLIWYIHGGGFTTGSVRESRDLTQYLVSKYRVPCIATNYRLSPEHRWPAHLDDCMKVYQCLKDRGATPGKILLMGASAGGTLALSLSLRLAMEEKEQPLMVAAFSAWTDQTLSLPSHTKNIDTDYMLGDALGRREQFQAVFGIEGPKGHDDILKNPLVSPFYGNYTKTAPIFFAASDSEFLYDDSRLLYERLKGEGHLTELDIQHDVCHAYASLPMMPEAKDTLDKMWNFAHRKGNKR</sequence>
<accession>A0A9D1JBQ4</accession>
<name>A0A9D1JBQ4_9FIRM</name>
<dbReference type="InterPro" id="IPR029058">
    <property type="entry name" value="AB_hydrolase_fold"/>
</dbReference>
<evidence type="ECO:0000313" key="4">
    <source>
        <dbReference type="Proteomes" id="UP000823912"/>
    </source>
</evidence>
<dbReference type="InterPro" id="IPR013094">
    <property type="entry name" value="AB_hydrolase_3"/>
</dbReference>
<comment type="caution">
    <text evidence="3">The sequence shown here is derived from an EMBL/GenBank/DDBJ whole genome shotgun (WGS) entry which is preliminary data.</text>
</comment>
<evidence type="ECO:0000256" key="1">
    <source>
        <dbReference type="ARBA" id="ARBA00022801"/>
    </source>
</evidence>
<dbReference type="Pfam" id="PF07859">
    <property type="entry name" value="Abhydrolase_3"/>
    <property type="match status" value="1"/>
</dbReference>
<dbReference type="GO" id="GO:0016787">
    <property type="term" value="F:hydrolase activity"/>
    <property type="evidence" value="ECO:0007669"/>
    <property type="project" value="UniProtKB-KW"/>
</dbReference>
<dbReference type="SUPFAM" id="SSF53474">
    <property type="entry name" value="alpha/beta-Hydrolases"/>
    <property type="match status" value="1"/>
</dbReference>
<gene>
    <name evidence="3" type="ORF">IAA55_10070</name>
</gene>
<dbReference type="Gene3D" id="3.40.50.1820">
    <property type="entry name" value="alpha/beta hydrolase"/>
    <property type="match status" value="1"/>
</dbReference>
<dbReference type="AlphaFoldDB" id="A0A9D1JBQ4"/>